<keyword evidence="1" id="KW-1015">Disulfide bond</keyword>
<evidence type="ECO:0000256" key="1">
    <source>
        <dbReference type="PROSITE-ProRule" id="PRU00460"/>
    </source>
</evidence>
<feature type="region of interest" description="Disordered" evidence="2">
    <location>
        <begin position="32"/>
        <end position="56"/>
    </location>
</feature>
<dbReference type="EMBL" id="BRZM01001838">
    <property type="protein sequence ID" value="GLD73827.1"/>
    <property type="molecule type" value="Genomic_DNA"/>
</dbReference>
<reference evidence="5" key="1">
    <citation type="submission" date="2022-08" db="EMBL/GenBank/DDBJ databases">
        <title>Genome sequencing of akame (Lates japonicus).</title>
        <authorList>
            <person name="Hashiguchi Y."/>
            <person name="Takahashi H."/>
        </authorList>
    </citation>
    <scope>NUCLEOTIDE SEQUENCE</scope>
    <source>
        <strain evidence="5">Kochi</strain>
    </source>
</reference>
<dbReference type="InterPro" id="IPR002049">
    <property type="entry name" value="LE_dom"/>
</dbReference>
<dbReference type="SUPFAM" id="SSF57196">
    <property type="entry name" value="EGF/Laminin"/>
    <property type="match status" value="1"/>
</dbReference>
<feature type="signal peptide" evidence="3">
    <location>
        <begin position="1"/>
        <end position="18"/>
    </location>
</feature>
<accession>A0AAD3NFU7</accession>
<feature type="domain" description="Laminin EGF-like" evidence="4">
    <location>
        <begin position="62"/>
        <end position="111"/>
    </location>
</feature>
<dbReference type="PROSITE" id="PS50027">
    <property type="entry name" value="EGF_LAM_2"/>
    <property type="match status" value="1"/>
</dbReference>
<comment type="caution">
    <text evidence="1">Lacks conserved residue(s) required for the propagation of feature annotation.</text>
</comment>
<dbReference type="CDD" id="cd00055">
    <property type="entry name" value="EGF_Lam"/>
    <property type="match status" value="1"/>
</dbReference>
<evidence type="ECO:0000313" key="6">
    <source>
        <dbReference type="Proteomes" id="UP001279410"/>
    </source>
</evidence>
<name>A0AAD3NFU7_LATJO</name>
<dbReference type="FunFam" id="2.10.25.10:FF:000200">
    <property type="entry name" value="netrin-4 isoform X1"/>
    <property type="match status" value="1"/>
</dbReference>
<feature type="chain" id="PRO_5042187492" evidence="3">
    <location>
        <begin position="19"/>
        <end position="169"/>
    </location>
</feature>
<sequence>MLRAAILIGRLGVSLASAAEACATVCTTPRGVSVRNASPASREPPTDRKLPQTPANHATVTPLGSMPFHLADGSPCDPSNGNCICKPGVGGAHCDRCMVGYWGFHDYGCRPCDCAGDCDPFTGDCMFGSDLDLYNLEGNSSEPVRIFRVDELFSALHYSEKCECAKSKR</sequence>
<comment type="caution">
    <text evidence="5">The sequence shown here is derived from an EMBL/GenBank/DDBJ whole genome shotgun (WGS) entry which is preliminary data.</text>
</comment>
<evidence type="ECO:0000259" key="4">
    <source>
        <dbReference type="PROSITE" id="PS50027"/>
    </source>
</evidence>
<gene>
    <name evidence="5" type="ORF">AKAME5_002515200</name>
</gene>
<dbReference type="AlphaFoldDB" id="A0AAD3NFU7"/>
<evidence type="ECO:0000256" key="3">
    <source>
        <dbReference type="SAM" id="SignalP"/>
    </source>
</evidence>
<dbReference type="PROSITE" id="PS01248">
    <property type="entry name" value="EGF_LAM_1"/>
    <property type="match status" value="1"/>
</dbReference>
<dbReference type="Proteomes" id="UP001279410">
    <property type="component" value="Unassembled WGS sequence"/>
</dbReference>
<keyword evidence="3" id="KW-0732">Signal</keyword>
<evidence type="ECO:0000256" key="2">
    <source>
        <dbReference type="SAM" id="MobiDB-lite"/>
    </source>
</evidence>
<evidence type="ECO:0000313" key="5">
    <source>
        <dbReference type="EMBL" id="GLD73827.1"/>
    </source>
</evidence>
<feature type="disulfide bond" evidence="1">
    <location>
        <begin position="85"/>
        <end position="94"/>
    </location>
</feature>
<keyword evidence="6" id="KW-1185">Reference proteome</keyword>
<dbReference type="SMART" id="SM00180">
    <property type="entry name" value="EGF_Lam"/>
    <property type="match status" value="1"/>
</dbReference>
<dbReference type="Pfam" id="PF00053">
    <property type="entry name" value="EGF_laminin"/>
    <property type="match status" value="1"/>
</dbReference>
<organism evidence="5 6">
    <name type="scientific">Lates japonicus</name>
    <name type="common">Japanese lates</name>
    <dbReference type="NCBI Taxonomy" id="270547"/>
    <lineage>
        <taxon>Eukaryota</taxon>
        <taxon>Metazoa</taxon>
        <taxon>Chordata</taxon>
        <taxon>Craniata</taxon>
        <taxon>Vertebrata</taxon>
        <taxon>Euteleostomi</taxon>
        <taxon>Actinopterygii</taxon>
        <taxon>Neopterygii</taxon>
        <taxon>Teleostei</taxon>
        <taxon>Neoteleostei</taxon>
        <taxon>Acanthomorphata</taxon>
        <taxon>Carangaria</taxon>
        <taxon>Carangaria incertae sedis</taxon>
        <taxon>Centropomidae</taxon>
        <taxon>Lates</taxon>
    </lineage>
</organism>
<dbReference type="Gene3D" id="2.10.25.10">
    <property type="entry name" value="Laminin"/>
    <property type="match status" value="1"/>
</dbReference>
<protein>
    <submittedName>
        <fullName evidence="5">Netrin-4</fullName>
    </submittedName>
</protein>
<keyword evidence="1" id="KW-0424">Laminin EGF-like domain</keyword>
<proteinExistence type="predicted"/>